<dbReference type="InterPro" id="IPR003593">
    <property type="entry name" value="AAA+_ATPase"/>
</dbReference>
<evidence type="ECO:0000256" key="2">
    <source>
        <dbReference type="SAM" id="MobiDB-lite"/>
    </source>
</evidence>
<dbReference type="NCBIfam" id="TIGR03015">
    <property type="entry name" value="pepcterm_ATPase"/>
    <property type="match status" value="1"/>
</dbReference>
<dbReference type="InterPro" id="IPR017466">
    <property type="entry name" value="XrtA-assoc_ATPase-like"/>
</dbReference>
<dbReference type="InterPro" id="IPR049945">
    <property type="entry name" value="AAA_22"/>
</dbReference>
<feature type="coiled-coil region" evidence="1">
    <location>
        <begin position="290"/>
        <end position="350"/>
    </location>
</feature>
<dbReference type="PANTHER" id="PTHR35894">
    <property type="entry name" value="GENERAL SECRETION PATHWAY PROTEIN A-RELATED"/>
    <property type="match status" value="1"/>
</dbReference>
<dbReference type="Pfam" id="PF13401">
    <property type="entry name" value="AAA_22"/>
    <property type="match status" value="1"/>
</dbReference>
<comment type="caution">
    <text evidence="5">The sequence shown here is derived from an EMBL/GenBank/DDBJ whole genome shotgun (WGS) entry which is preliminary data.</text>
</comment>
<dbReference type="SMART" id="SM00382">
    <property type="entry name" value="AAA"/>
    <property type="match status" value="1"/>
</dbReference>
<feature type="domain" description="AAA+ ATPase" evidence="4">
    <location>
        <begin position="42"/>
        <end position="188"/>
    </location>
</feature>
<proteinExistence type="predicted"/>
<sequence>MYKDFYGLTAKPFSIVPNPDCLYMTSKHQLALTYLQYGISENLGFILLTGEIGTGKTTLIRHILRQIDMNMEVAVIFNTQISGNQLIEMILSEFELPHEANDKSKNLDILNDFLIEKYAQNRKVVIVIDEAQNLSMEVLEEVRMLSNLQSESNMLLQIMLVGQPELKAKIKRPELAQLTQRIAVNYHLGPLSREEVGNYIAFRLDKAGGNPNLFTPQAVDLIHEFSGGIPRAINLLCDAALVYGFADELTSIEPAIIEQVAADKQGIGINSVATPGEPAPPNSLAKDQDASALLQRIATLERTVEKLSLQVQWQMQELENRATSFQDKLITTLKEQLKLEREKADASQIQYTRIKETYLALKRTIQASRKQDTQPTPVIQASLDKPSPVSLPHHDPAPPDDPEDDNRPHKPAVWKLSMSCASLFVIILAGIVLYRTC</sequence>
<dbReference type="RefSeq" id="WP_069858942.1">
    <property type="nucleotide sequence ID" value="NZ_BDFE01000016.1"/>
</dbReference>
<keyword evidence="6" id="KW-1185">Reference proteome</keyword>
<keyword evidence="1" id="KW-0175">Coiled coil</keyword>
<feature type="compositionally biased region" description="Polar residues" evidence="2">
    <location>
        <begin position="368"/>
        <end position="379"/>
    </location>
</feature>
<evidence type="ECO:0000256" key="3">
    <source>
        <dbReference type="SAM" id="Phobius"/>
    </source>
</evidence>
<dbReference type="STRING" id="1592317.DPF_1638"/>
<dbReference type="SUPFAM" id="SSF52540">
    <property type="entry name" value="P-loop containing nucleoside triphosphate hydrolases"/>
    <property type="match status" value="1"/>
</dbReference>
<dbReference type="GO" id="GO:0016887">
    <property type="term" value="F:ATP hydrolysis activity"/>
    <property type="evidence" value="ECO:0007669"/>
    <property type="project" value="InterPro"/>
</dbReference>
<dbReference type="AlphaFoldDB" id="A0A194AJK4"/>
<accession>A0A194AJK4</accession>
<feature type="transmembrane region" description="Helical" evidence="3">
    <location>
        <begin position="412"/>
        <end position="434"/>
    </location>
</feature>
<protein>
    <recommendedName>
        <fullName evidence="4">AAA+ ATPase domain-containing protein</fullName>
    </recommendedName>
</protein>
<dbReference type="EMBL" id="BDFE01000016">
    <property type="protein sequence ID" value="GAU08919.1"/>
    <property type="molecule type" value="Genomic_DNA"/>
</dbReference>
<dbReference type="InterPro" id="IPR027417">
    <property type="entry name" value="P-loop_NTPase"/>
</dbReference>
<organism evidence="5 6">
    <name type="scientific">Desulfoplanes formicivorans</name>
    <dbReference type="NCBI Taxonomy" id="1592317"/>
    <lineage>
        <taxon>Bacteria</taxon>
        <taxon>Pseudomonadati</taxon>
        <taxon>Thermodesulfobacteriota</taxon>
        <taxon>Desulfovibrionia</taxon>
        <taxon>Desulfovibrionales</taxon>
        <taxon>Desulfoplanaceae</taxon>
        <taxon>Desulfoplanes</taxon>
    </lineage>
</organism>
<gene>
    <name evidence="5" type="ORF">DPF_1638</name>
</gene>
<dbReference type="InterPro" id="IPR052026">
    <property type="entry name" value="ExeA_AAA_ATPase_DNA-bind"/>
</dbReference>
<keyword evidence="3" id="KW-0472">Membrane</keyword>
<reference evidence="6" key="1">
    <citation type="submission" date="2016-06" db="EMBL/GenBank/DDBJ databases">
        <title>Draft genome sequence of Desulfoplanes formicivorans strain Pf12B.</title>
        <authorList>
            <person name="Watanabe M."/>
            <person name="Kojima H."/>
            <person name="Fukui M."/>
        </authorList>
    </citation>
    <scope>NUCLEOTIDE SEQUENCE [LARGE SCALE GENOMIC DNA]</scope>
    <source>
        <strain evidence="6">Pf12B</strain>
    </source>
</reference>
<dbReference type="PANTHER" id="PTHR35894:SF1">
    <property type="entry name" value="PHOSPHORIBULOKINASE _ URIDINE KINASE FAMILY"/>
    <property type="match status" value="1"/>
</dbReference>
<feature type="region of interest" description="Disordered" evidence="2">
    <location>
        <begin position="368"/>
        <end position="410"/>
    </location>
</feature>
<evidence type="ECO:0000256" key="1">
    <source>
        <dbReference type="SAM" id="Coils"/>
    </source>
</evidence>
<name>A0A194AJK4_9BACT</name>
<evidence type="ECO:0000313" key="6">
    <source>
        <dbReference type="Proteomes" id="UP000095200"/>
    </source>
</evidence>
<dbReference type="OrthoDB" id="9779230at2"/>
<dbReference type="Proteomes" id="UP000095200">
    <property type="component" value="Unassembled WGS sequence"/>
</dbReference>
<dbReference type="CDD" id="cd00009">
    <property type="entry name" value="AAA"/>
    <property type="match status" value="1"/>
</dbReference>
<dbReference type="Gene3D" id="3.40.50.300">
    <property type="entry name" value="P-loop containing nucleotide triphosphate hydrolases"/>
    <property type="match status" value="1"/>
</dbReference>
<keyword evidence="3" id="KW-1133">Transmembrane helix</keyword>
<keyword evidence="3" id="KW-0812">Transmembrane</keyword>
<evidence type="ECO:0000313" key="5">
    <source>
        <dbReference type="EMBL" id="GAU08919.1"/>
    </source>
</evidence>
<evidence type="ECO:0000259" key="4">
    <source>
        <dbReference type="SMART" id="SM00382"/>
    </source>
</evidence>